<reference evidence="7 8" key="1">
    <citation type="submission" date="2019-01" db="EMBL/GenBank/DDBJ databases">
        <title>Intercellular communication is required for trap formation in the nematode-trapping fungus Duddingtonia flagrans.</title>
        <authorList>
            <person name="Youssar L."/>
            <person name="Wernet V."/>
            <person name="Hensel N."/>
            <person name="Hildebrandt H.-G."/>
            <person name="Fischer R."/>
        </authorList>
    </citation>
    <scope>NUCLEOTIDE SEQUENCE [LARGE SCALE GENOMIC DNA]</scope>
    <source>
        <strain evidence="7 8">CBS H-5679</strain>
    </source>
</reference>
<accession>A0A437A4L2</accession>
<dbReference type="GeneID" id="93586709"/>
<evidence type="ECO:0000313" key="7">
    <source>
        <dbReference type="EMBL" id="RVD86104.1"/>
    </source>
</evidence>
<dbReference type="InterPro" id="IPR039904">
    <property type="entry name" value="TRANK1"/>
</dbReference>
<evidence type="ECO:0000256" key="4">
    <source>
        <dbReference type="ARBA" id="ARBA00022840"/>
    </source>
</evidence>
<dbReference type="VEuPathDB" id="FungiDB:DFL_004398"/>
<feature type="domain" description="UvrD-like helicase ATP-binding" evidence="6">
    <location>
        <begin position="566"/>
        <end position="922"/>
    </location>
</feature>
<comment type="caution">
    <text evidence="7">The sequence shown here is derived from an EMBL/GenBank/DDBJ whole genome shotgun (WGS) entry which is preliminary data.</text>
</comment>
<evidence type="ECO:0000256" key="5">
    <source>
        <dbReference type="PROSITE-ProRule" id="PRU00560"/>
    </source>
</evidence>
<dbReference type="OrthoDB" id="3156807at2759"/>
<sequence>MEYFQTTSSMDYRARVLSNPNRRVLRDMILSRKEPGPHEYERIYEVLVDDEGPIVALLERSPQNHHFRSAFVASPDDMLPRLSHFLKCIRLSLLAQNTQSTNSVRGIGPAAANKLIRIPASFTKHLVLVLADEHPTIFDIGSAGYHDFILSVLDLYISLAGIATVSLVTLRDFVSKILEMPYRVRIIEKIVSETTGAALLTELLAKDSLVRQVFKEASLRLFGRRLTKLITSCIASHGSDIDDIVLVWEKMDALHKNIEEQVKSIESGARVTTVGGAPIYLNEDEQELLKLARIVIPYNITTAQHTIQSLLERYRDQIRLMISSFPCSTCKAQLFGIIKARNEDIQSPEPQREFANINAPLGVFPIYLSDTAMRDLKSSRVDGTLSKILATLQKLADGMWESDPELSVSKDKSRARSEPVLRAARWRIDGYIIWERGVGRIEENSEEWIQIVKVIRIGSESDMKKILSDARKAQRTYTKAYRKAASICIKNPTRPGTLMPKRFTGEDAAGLEMNNAVVSGSSSSKALSPGDALILHKIFCTGKQYCLTKGVAEMILQGGHQVEVPFAVSPEEESIINYFDSSVCILGRSGTGKTTCLVFRLLATYIRDRLMNDKKEVRQIFLTRSPVLAGKIRQYVNRLIDSHCMRFTIQGDITEASDFDRIMDEDEVSTIGLIDVENKDWPMVCTYDAFAEMLERSLRFAQRNVFSSDSEDSRLEIANRQVDFGKFKRSYWPSFPTSAKKNLSADGVFSEIIGVIKANSSASNYLPLSEEQYQKLSRRAAPNFRQGPEREAVYALYKIYEKRKTSFGEWDDLDRTSKLQKLLAQDEKLSSQLRSQITEVFVDEIQDQRLAEIELLLDLVNDTKSFAFAGDTAQCISRDSCFRFQDLQSLFFRKYERLGALANQKDLAKLKRFTLSKNYRTHNGILKLAAKVVDALSTAFPYAIDKFSPELGDFDGPAPIVFSGFNSEIFIPRKGENSTTISEFGAEQVLIVRDEEAKSLLLDTMGDKVLILTILESKGMEFQDVFLFDFFSGSSSLTAFRALANSQMTGARLDDIKYPGLCIELKNLYVAITRSREMLYIIENDMAAVQPLQEMWGLSSRDPIIDVVTPGDPTLQTRLDEIRQGQSQPHEWKEKGDEFFNQRMYEQAMYCYKRAGNVMLADLCKASIEERNGRDIISDPNFWGGAKEHYLEAARLFRKCEKDDKALKCYESIKEYKLAGELCEELSKMPAHASDNYTLRAADYFMQADQILRAIELYKELGMHDRVIAGYRKLDNKKDLIHYLKKHQNEIDARLYNRNSRIIALSIFSSKSSNDLKKPAISLLSEQEQEQLYKQFRFYEELSKLLISQGRLEAAIELSYSEGKWKDVRDLLNQIGLNAGDTSAFLANGERYAERVLFYELSASLADLLQKDNMGTLKKNAVVRNLGPYPRASQLFQDVSKALNENLFDNVYACSGITRDIRISPEARTLRDLMILSRYSLGREKAPSQPLFNGILISDIIIHCAQRLLDIHRSRTLADNTVLVLFFEAIPVEDSDGYNIARSSPIYDGDGYGTQNITSDELVERITRVLHEWVVKGYQKCKDQQELEYMRGSPCQHFVIRGYCNKNCSYGLHKSVIQEEEMAGHLELAWSMALLTSYYQYVYFSGAIEDDSEKLLWGTIKQQGHHWWERVFKNITVTSDLFQSPSKRLFLVDIKAKALGNRNNPEKNVQREARMILGCLDNFEWRLKAMIRNMSKPDAEKIDFWNLIDRWERITSSKLRRSYETKLWRKYLSGIEPSGRSVMHLLNGLENCLWDQAKTISAMTDFAKNFKRNLLHFIEFRDTHLLLNRLDRAMAIVIYFASSDSLVLKRSQLEYLQSYPALDPSRRKEYNPSIAGPATSILNGIIDVYNILFNGIRRSPKPLWYKEAMYRRVEEGSIIAMLNSKTANTMSGATTFIREFRIQAARKNSNLRINPQAHMAALHVPTRDHEFLAWVLENLDLVQSQVDPIVYSHLSQKCQPPKKLSSLPTIPFQISNDTGMPSQIQGTAEDQAIGDSHTIEEIEAIANENPSVYVKAAGVIRKNWRICSVALRNARYVDQDPKHRRITKILRSPAFSSDPISALSRKRFRIVAFRLLDLTMDINSKLRTITRKLEDVSRRKSSMEIMEKILGGHELVRDYTKQIAVIEFSIEPSILISDANIESFVAQVVGIIRQTETLGKTVSATESDFDAWIQAVNVQK</sequence>
<protein>
    <recommendedName>
        <fullName evidence="6">UvrD-like helicase ATP-binding domain-containing protein</fullName>
    </recommendedName>
</protein>
<dbReference type="PANTHER" id="PTHR21529">
    <property type="entry name" value="MAMMARY TURMOR VIRUS RECEPTOR HOMOLOG 1, 2 MTVR1, 2"/>
    <property type="match status" value="1"/>
</dbReference>
<dbReference type="EMBL" id="SAEB01000006">
    <property type="protein sequence ID" value="RVD86104.1"/>
    <property type="molecule type" value="Genomic_DNA"/>
</dbReference>
<organism evidence="7 8">
    <name type="scientific">Arthrobotrys flagrans</name>
    <name type="common">Nematode-trapping fungus</name>
    <name type="synonym">Trichothecium flagrans</name>
    <dbReference type="NCBI Taxonomy" id="97331"/>
    <lineage>
        <taxon>Eukaryota</taxon>
        <taxon>Fungi</taxon>
        <taxon>Dikarya</taxon>
        <taxon>Ascomycota</taxon>
        <taxon>Pezizomycotina</taxon>
        <taxon>Orbiliomycetes</taxon>
        <taxon>Orbiliales</taxon>
        <taxon>Orbiliaceae</taxon>
        <taxon>Arthrobotrys</taxon>
    </lineage>
</organism>
<evidence type="ECO:0000256" key="3">
    <source>
        <dbReference type="ARBA" id="ARBA00022806"/>
    </source>
</evidence>
<dbReference type="GO" id="GO:0004386">
    <property type="term" value="F:helicase activity"/>
    <property type="evidence" value="ECO:0007669"/>
    <property type="project" value="UniProtKB-UniRule"/>
</dbReference>
<gene>
    <name evidence="7" type="ORF">DFL_004398</name>
</gene>
<dbReference type="GO" id="GO:0016787">
    <property type="term" value="F:hydrolase activity"/>
    <property type="evidence" value="ECO:0007669"/>
    <property type="project" value="UniProtKB-UniRule"/>
</dbReference>
<dbReference type="GO" id="GO:0005524">
    <property type="term" value="F:ATP binding"/>
    <property type="evidence" value="ECO:0007669"/>
    <property type="project" value="UniProtKB-UniRule"/>
</dbReference>
<proteinExistence type="predicted"/>
<dbReference type="InterPro" id="IPR027417">
    <property type="entry name" value="P-loop_NTPase"/>
</dbReference>
<name>A0A437A4L2_ARTFL</name>
<keyword evidence="3 5" id="KW-0347">Helicase</keyword>
<evidence type="ECO:0000256" key="2">
    <source>
        <dbReference type="ARBA" id="ARBA00022801"/>
    </source>
</evidence>
<keyword evidence="4 5" id="KW-0067">ATP-binding</keyword>
<dbReference type="PANTHER" id="PTHR21529:SF4">
    <property type="entry name" value="TPR AND ANKYRIN REPEAT-CONTAINING PROTEIN 1"/>
    <property type="match status" value="1"/>
</dbReference>
<dbReference type="Gene3D" id="3.40.50.300">
    <property type="entry name" value="P-loop containing nucleotide triphosphate hydrolases"/>
    <property type="match status" value="2"/>
</dbReference>
<feature type="binding site" evidence="5">
    <location>
        <begin position="587"/>
        <end position="594"/>
    </location>
    <ligand>
        <name>ATP</name>
        <dbReference type="ChEBI" id="CHEBI:30616"/>
    </ligand>
</feature>
<evidence type="ECO:0000259" key="6">
    <source>
        <dbReference type="PROSITE" id="PS51198"/>
    </source>
</evidence>
<dbReference type="InterPro" id="IPR014017">
    <property type="entry name" value="DNA_helicase_UvrD-like_C"/>
</dbReference>
<keyword evidence="1 5" id="KW-0547">Nucleotide-binding</keyword>
<keyword evidence="2 5" id="KW-0378">Hydrolase</keyword>
<dbReference type="InterPro" id="IPR014016">
    <property type="entry name" value="UvrD-like_ATP-bd"/>
</dbReference>
<dbReference type="Pfam" id="PF13361">
    <property type="entry name" value="UvrD_C"/>
    <property type="match status" value="1"/>
</dbReference>
<dbReference type="STRING" id="97331.A0A437A4L2"/>
<evidence type="ECO:0000313" key="8">
    <source>
        <dbReference type="Proteomes" id="UP000283090"/>
    </source>
</evidence>
<dbReference type="Pfam" id="PF00580">
    <property type="entry name" value="UvrD-helicase"/>
    <property type="match status" value="1"/>
</dbReference>
<dbReference type="Proteomes" id="UP000283090">
    <property type="component" value="Unassembled WGS sequence"/>
</dbReference>
<evidence type="ECO:0000256" key="1">
    <source>
        <dbReference type="ARBA" id="ARBA00022741"/>
    </source>
</evidence>
<dbReference type="SUPFAM" id="SSF52540">
    <property type="entry name" value="P-loop containing nucleoside triphosphate hydrolases"/>
    <property type="match status" value="1"/>
</dbReference>
<dbReference type="PROSITE" id="PS51198">
    <property type="entry name" value="UVRD_HELICASE_ATP_BIND"/>
    <property type="match status" value="1"/>
</dbReference>
<dbReference type="RefSeq" id="XP_067491648.1">
    <property type="nucleotide sequence ID" value="XM_067633484.1"/>
</dbReference>
<keyword evidence="8" id="KW-1185">Reference proteome</keyword>